<name>A0ABR3MAR3_9TELE</name>
<sequence>MKKSLQLLLCSLLHPVQLCRWEWYVSLGQVPKIAGIRLRSADTDAALTAFSHLTSPAYLLMCPLFIRTVSLRKKFYFGLGNQYPSPVSESLLQVKDFHKQLLLAYKGSNNMAYRKGTANSLHPSLQATWQDP</sequence>
<evidence type="ECO:0000256" key="1">
    <source>
        <dbReference type="SAM" id="SignalP"/>
    </source>
</evidence>
<reference evidence="2 3" key="1">
    <citation type="submission" date="2023-09" db="EMBL/GenBank/DDBJ databases">
        <authorList>
            <person name="Wang M."/>
        </authorList>
    </citation>
    <scope>NUCLEOTIDE SEQUENCE [LARGE SCALE GENOMIC DNA]</scope>
    <source>
        <strain evidence="2">GT-2023</strain>
        <tissue evidence="2">Liver</tissue>
    </source>
</reference>
<feature type="chain" id="PRO_5045715903" evidence="1">
    <location>
        <begin position="19"/>
        <end position="132"/>
    </location>
</feature>
<dbReference type="Proteomes" id="UP001558613">
    <property type="component" value="Unassembled WGS sequence"/>
</dbReference>
<keyword evidence="1" id="KW-0732">Signal</keyword>
<dbReference type="EMBL" id="JAYMGO010000015">
    <property type="protein sequence ID" value="KAL1261129.1"/>
    <property type="molecule type" value="Genomic_DNA"/>
</dbReference>
<accession>A0ABR3MAR3</accession>
<comment type="caution">
    <text evidence="2">The sequence shown here is derived from an EMBL/GenBank/DDBJ whole genome shotgun (WGS) entry which is preliminary data.</text>
</comment>
<evidence type="ECO:0000313" key="2">
    <source>
        <dbReference type="EMBL" id="KAL1261129.1"/>
    </source>
</evidence>
<proteinExistence type="predicted"/>
<organism evidence="2 3">
    <name type="scientific">Cirrhinus molitorella</name>
    <name type="common">mud carp</name>
    <dbReference type="NCBI Taxonomy" id="172907"/>
    <lineage>
        <taxon>Eukaryota</taxon>
        <taxon>Metazoa</taxon>
        <taxon>Chordata</taxon>
        <taxon>Craniata</taxon>
        <taxon>Vertebrata</taxon>
        <taxon>Euteleostomi</taxon>
        <taxon>Actinopterygii</taxon>
        <taxon>Neopterygii</taxon>
        <taxon>Teleostei</taxon>
        <taxon>Ostariophysi</taxon>
        <taxon>Cypriniformes</taxon>
        <taxon>Cyprinidae</taxon>
        <taxon>Labeoninae</taxon>
        <taxon>Labeonini</taxon>
        <taxon>Cirrhinus</taxon>
    </lineage>
</organism>
<feature type="signal peptide" evidence="1">
    <location>
        <begin position="1"/>
        <end position="18"/>
    </location>
</feature>
<keyword evidence="3" id="KW-1185">Reference proteome</keyword>
<gene>
    <name evidence="2" type="ORF">QQF64_008956</name>
</gene>
<evidence type="ECO:0000313" key="3">
    <source>
        <dbReference type="Proteomes" id="UP001558613"/>
    </source>
</evidence>
<protein>
    <submittedName>
        <fullName evidence="2">Uncharacterized protein</fullName>
    </submittedName>
</protein>